<name>A0A8B4TP80_9ENTR</name>
<dbReference type="AlphaFoldDB" id="A0A8B4TP80"/>
<dbReference type="EMBL" id="UJZG01000001">
    <property type="protein sequence ID" value="SXD86821.1"/>
    <property type="molecule type" value="Genomic_DNA"/>
</dbReference>
<evidence type="ECO:0000313" key="1">
    <source>
        <dbReference type="EMBL" id="SXD86821.1"/>
    </source>
</evidence>
<sequence>MTTTAARTFGAIETLTYGEYTAQEHQDIEDGVASAFCIDEFVNNEQSQESFYDEDTDNVPMEWMIDTLNNKYDIVTVKETDLFNNILDLLAVHGYDNVSITVDGKTYN</sequence>
<comment type="caution">
    <text evidence="1">The sequence shown here is derived from an EMBL/GenBank/DDBJ whole genome shotgun (WGS) entry which is preliminary data.</text>
</comment>
<dbReference type="RefSeq" id="WP_117126193.1">
    <property type="nucleotide sequence ID" value="NZ_UJZG01000001.1"/>
</dbReference>
<gene>
    <name evidence="1" type="ORF">SAMEA3538780_00421</name>
</gene>
<evidence type="ECO:0000313" key="2">
    <source>
        <dbReference type="Proteomes" id="UP000257712"/>
    </source>
</evidence>
<protein>
    <submittedName>
        <fullName evidence="1">Uncharacterized protein</fullName>
    </submittedName>
</protein>
<proteinExistence type="predicted"/>
<organism evidence="1 2">
    <name type="scientific">Klebsiella quasivariicola</name>
    <dbReference type="NCBI Taxonomy" id="2026240"/>
    <lineage>
        <taxon>Bacteria</taxon>
        <taxon>Pseudomonadati</taxon>
        <taxon>Pseudomonadota</taxon>
        <taxon>Gammaproteobacteria</taxon>
        <taxon>Enterobacterales</taxon>
        <taxon>Enterobacteriaceae</taxon>
        <taxon>Klebsiella/Raoultella group</taxon>
        <taxon>Klebsiella</taxon>
        <taxon>Klebsiella pneumoniae complex</taxon>
    </lineage>
</organism>
<reference evidence="1 2" key="1">
    <citation type="submission" date="2018-08" db="EMBL/GenBank/DDBJ databases">
        <authorList>
            <consortium name="Pathogen Informatics"/>
        </authorList>
    </citation>
    <scope>NUCLEOTIDE SEQUENCE [LARGE SCALE GENOMIC DNA]</scope>
    <source>
        <strain evidence="1 2">EuSCAPE_IT371</strain>
    </source>
</reference>
<accession>A0A8B4TP80</accession>
<dbReference type="Proteomes" id="UP000257712">
    <property type="component" value="Unassembled WGS sequence"/>
</dbReference>